<protein>
    <recommendedName>
        <fullName evidence="4">YD repeat-containing protein</fullName>
    </recommendedName>
</protein>
<sequence>MKIFKTQLCLLMISQLFLAGSCRKTIVTAEKETPPAPDPVSKLHVPVQMASAGLVVDLIYAEDQTRLTGVSCSDGTSYSISYKGQIPVKIETYKHEVLINFTDFWITDGLITKATQNSKSGIVYTPFGLYTLEYNLQRQLVRIINQQVNPNKVLMERVNSYLISGNVSSLSIIEPSGYVRSLQYSYDTRKGIFKNVPFAQLLFLEMDYPFFYFGINNRLSTTNANLALDNQAITYTYDIDDYPSEMTLNSKNNSQTFKISYK</sequence>
<evidence type="ECO:0000313" key="2">
    <source>
        <dbReference type="EMBL" id="TDQ06988.1"/>
    </source>
</evidence>
<proteinExistence type="predicted"/>
<feature type="chain" id="PRO_5020754173" description="YD repeat-containing protein" evidence="1">
    <location>
        <begin position="20"/>
        <end position="262"/>
    </location>
</feature>
<dbReference type="AlphaFoldDB" id="A0A4V3D0Q9"/>
<gene>
    <name evidence="2" type="ORF">ATK78_4004</name>
</gene>
<dbReference type="EMBL" id="SNYC01000007">
    <property type="protein sequence ID" value="TDQ06988.1"/>
    <property type="molecule type" value="Genomic_DNA"/>
</dbReference>
<dbReference type="RefSeq" id="WP_133577810.1">
    <property type="nucleotide sequence ID" value="NZ_SNYC01000007.1"/>
</dbReference>
<feature type="signal peptide" evidence="1">
    <location>
        <begin position="1"/>
        <end position="19"/>
    </location>
</feature>
<keyword evidence="3" id="KW-1185">Reference proteome</keyword>
<evidence type="ECO:0000256" key="1">
    <source>
        <dbReference type="SAM" id="SignalP"/>
    </source>
</evidence>
<dbReference type="Proteomes" id="UP000295620">
    <property type="component" value="Unassembled WGS sequence"/>
</dbReference>
<reference evidence="2 3" key="1">
    <citation type="submission" date="2019-03" db="EMBL/GenBank/DDBJ databases">
        <title>Genomic Encyclopedia of Archaeal and Bacterial Type Strains, Phase II (KMG-II): from individual species to whole genera.</title>
        <authorList>
            <person name="Goeker M."/>
        </authorList>
    </citation>
    <scope>NUCLEOTIDE SEQUENCE [LARGE SCALE GENOMIC DNA]</scope>
    <source>
        <strain evidence="2 3">DSM 19035</strain>
    </source>
</reference>
<dbReference type="PROSITE" id="PS51257">
    <property type="entry name" value="PROKAR_LIPOPROTEIN"/>
    <property type="match status" value="1"/>
</dbReference>
<accession>A0A4V3D0Q9</accession>
<dbReference type="OrthoDB" id="757351at2"/>
<evidence type="ECO:0008006" key="4">
    <source>
        <dbReference type="Google" id="ProtNLM"/>
    </source>
</evidence>
<comment type="caution">
    <text evidence="2">The sequence shown here is derived from an EMBL/GenBank/DDBJ whole genome shotgun (WGS) entry which is preliminary data.</text>
</comment>
<name>A0A4V3D0Q9_9SPHI</name>
<keyword evidence="1" id="KW-0732">Signal</keyword>
<organism evidence="2 3">
    <name type="scientific">Pedobacter metabolipauper</name>
    <dbReference type="NCBI Taxonomy" id="425513"/>
    <lineage>
        <taxon>Bacteria</taxon>
        <taxon>Pseudomonadati</taxon>
        <taxon>Bacteroidota</taxon>
        <taxon>Sphingobacteriia</taxon>
        <taxon>Sphingobacteriales</taxon>
        <taxon>Sphingobacteriaceae</taxon>
        <taxon>Pedobacter</taxon>
    </lineage>
</organism>
<evidence type="ECO:0000313" key="3">
    <source>
        <dbReference type="Proteomes" id="UP000295620"/>
    </source>
</evidence>